<dbReference type="EMBL" id="CP000505">
    <property type="protein sequence ID" value="ABL77772.1"/>
    <property type="molecule type" value="Genomic_DNA"/>
</dbReference>
<dbReference type="Gene3D" id="1.10.1520.20">
    <property type="entry name" value="Ribonuclease III"/>
    <property type="match status" value="1"/>
</dbReference>
<keyword evidence="2" id="KW-1185">Reference proteome</keyword>
<dbReference type="InterPro" id="IPR021568">
    <property type="entry name" value="Ribonuclease_III_archaeal"/>
</dbReference>
<dbReference type="EnsemblBacteria" id="ABL77772">
    <property type="protein sequence ID" value="ABL77772"/>
    <property type="gene ID" value="Tpen_0363"/>
</dbReference>
<sequence>MGRMLKEELEKVLRSKELARLGDSLVNFLVSAALTLIGRPTGVKVPGETLARAFLSSRLSKLGKPRGIAPGEAMEAFLAYAWLKGSLSCEESVEMLYTGLREGYDVAQALAKLADYLLEKIEAD</sequence>
<dbReference type="Proteomes" id="UP000000641">
    <property type="component" value="Chromosome"/>
</dbReference>
<protein>
    <submittedName>
        <fullName evidence="1">Uncharacterized protein</fullName>
    </submittedName>
</protein>
<name>A1RX42_THEPD</name>
<dbReference type="STRING" id="368408.Tpen_0363"/>
<dbReference type="HOGENOM" id="CLU_163113_0_0_2"/>
<dbReference type="InterPro" id="IPR036389">
    <property type="entry name" value="RNase_III_sf"/>
</dbReference>
<dbReference type="SUPFAM" id="SSF69065">
    <property type="entry name" value="RNase III domain-like"/>
    <property type="match status" value="1"/>
</dbReference>
<dbReference type="GO" id="GO:0006396">
    <property type="term" value="P:RNA processing"/>
    <property type="evidence" value="ECO:0007669"/>
    <property type="project" value="InterPro"/>
</dbReference>
<proteinExistence type="predicted"/>
<dbReference type="InterPro" id="IPR038133">
    <property type="entry name" value="Ribo_III_sf_archaeal"/>
</dbReference>
<dbReference type="GO" id="GO:0004525">
    <property type="term" value="F:ribonuclease III activity"/>
    <property type="evidence" value="ECO:0007669"/>
    <property type="project" value="InterPro"/>
</dbReference>
<reference evidence="2" key="1">
    <citation type="journal article" date="2008" name="J. Bacteriol.">
        <title>Genome sequence of Thermofilum pendens reveals an exceptional loss of biosynthetic pathways without genome reduction.</title>
        <authorList>
            <person name="Anderson I."/>
            <person name="Rodriguez J."/>
            <person name="Susanti D."/>
            <person name="Porat I."/>
            <person name="Reich C."/>
            <person name="Ulrich L.E."/>
            <person name="Elkins J.G."/>
            <person name="Mavromatis K."/>
            <person name="Lykidis A."/>
            <person name="Kim E."/>
            <person name="Thompson L.S."/>
            <person name="Nolan M."/>
            <person name="Land M."/>
            <person name="Copeland A."/>
            <person name="Lapidus A."/>
            <person name="Lucas S."/>
            <person name="Detter C."/>
            <person name="Zhulin I.B."/>
            <person name="Olsen G.J."/>
            <person name="Whitman W."/>
            <person name="Mukhopadhyay B."/>
            <person name="Bristow J."/>
            <person name="Kyrpides N."/>
        </authorList>
    </citation>
    <scope>NUCLEOTIDE SEQUENCE [LARGE SCALE GENOMIC DNA]</scope>
    <source>
        <strain evidence="2">DSM 2475 / Hrk 5</strain>
    </source>
</reference>
<dbReference type="KEGG" id="tpe:Tpen_0363"/>
<dbReference type="AlphaFoldDB" id="A1RX42"/>
<dbReference type="Pfam" id="PF11469">
    <property type="entry name" value="Ribonucleas_3_2"/>
    <property type="match status" value="1"/>
</dbReference>
<organism evidence="1 2">
    <name type="scientific">Thermofilum pendens (strain DSM 2475 / Hrk 5)</name>
    <dbReference type="NCBI Taxonomy" id="368408"/>
    <lineage>
        <taxon>Archaea</taxon>
        <taxon>Thermoproteota</taxon>
        <taxon>Thermoprotei</taxon>
        <taxon>Thermofilales</taxon>
        <taxon>Thermofilaceae</taxon>
        <taxon>Thermofilum</taxon>
    </lineage>
</organism>
<dbReference type="eggNOG" id="arCOG05836">
    <property type="taxonomic scope" value="Archaea"/>
</dbReference>
<accession>A1RX42</accession>
<evidence type="ECO:0000313" key="2">
    <source>
        <dbReference type="Proteomes" id="UP000000641"/>
    </source>
</evidence>
<gene>
    <name evidence="1" type="ordered locus">Tpen_0363</name>
</gene>
<evidence type="ECO:0000313" key="1">
    <source>
        <dbReference type="EMBL" id="ABL77772.1"/>
    </source>
</evidence>